<feature type="region of interest" description="Disordered" evidence="1">
    <location>
        <begin position="1"/>
        <end position="27"/>
    </location>
</feature>
<dbReference type="HOGENOM" id="CLU_2901996_0_0_9"/>
<organism evidence="2">
    <name type="scientific">Staphylococcus aureus subsp. aureus MN8</name>
    <dbReference type="NCBI Taxonomy" id="548470"/>
    <lineage>
        <taxon>Bacteria</taxon>
        <taxon>Bacillati</taxon>
        <taxon>Bacillota</taxon>
        <taxon>Bacilli</taxon>
        <taxon>Bacillales</taxon>
        <taxon>Staphylococcaceae</taxon>
        <taxon>Staphylococcus</taxon>
    </lineage>
</organism>
<name>A0A0E1XJ11_STAAU</name>
<protein>
    <recommendedName>
        <fullName evidence="3">Nitrogen regulation protein NIFR3</fullName>
    </recommendedName>
</protein>
<accession>A0A0E1XJ11</accession>
<evidence type="ECO:0000256" key="1">
    <source>
        <dbReference type="SAM" id="MobiDB-lite"/>
    </source>
</evidence>
<gene>
    <name evidence="2" type="ORF">HMPREF0769_11159</name>
</gene>
<dbReference type="EMBL" id="ACJA02000002">
    <property type="protein sequence ID" value="EFH95776.1"/>
    <property type="molecule type" value="Genomic_DNA"/>
</dbReference>
<evidence type="ECO:0008006" key="3">
    <source>
        <dbReference type="Google" id="ProtNLM"/>
    </source>
</evidence>
<reference evidence="2" key="1">
    <citation type="submission" date="2010-05" db="EMBL/GenBank/DDBJ databases">
        <authorList>
            <person name="Muzny D."/>
            <person name="Qin X."/>
            <person name="Buhay C."/>
            <person name="Dugan-Rocha S."/>
            <person name="Ding Y."/>
            <person name="Chen G."/>
            <person name="Hawes A."/>
            <person name="Holder M."/>
            <person name="Jhangiani S."/>
            <person name="Johnson A."/>
            <person name="Khan Z."/>
            <person name="Li Z."/>
            <person name="Liu W."/>
            <person name="Liu X."/>
            <person name="Perez L."/>
            <person name="Shen H."/>
            <person name="Wang Q."/>
            <person name="Watt J."/>
            <person name="Xi L."/>
            <person name="Xin Y."/>
            <person name="Zhou J."/>
            <person name="Deng J."/>
            <person name="Jiang H."/>
            <person name="Liu Y."/>
            <person name="Qu J."/>
            <person name="Song X.-Z."/>
            <person name="Zhang L."/>
            <person name="Villasana D."/>
            <person name="Johnson A."/>
            <person name="Liu J."/>
            <person name="Liyanage D."/>
            <person name="Lorensuhewa L."/>
            <person name="Robinson T."/>
            <person name="Song A."/>
            <person name="Song B.-B."/>
            <person name="Dinh H."/>
            <person name="Thornton R."/>
            <person name="Coyle M."/>
            <person name="Francisco L."/>
            <person name="Jackson L."/>
            <person name="Javaid M."/>
            <person name="Korchina V."/>
            <person name="Kovar C."/>
            <person name="Mata R."/>
            <person name="Mathew T."/>
            <person name="Ngo R."/>
            <person name="Nguyen L."/>
            <person name="Nguyen N."/>
            <person name="Okwuonu G."/>
            <person name="Ongeri F."/>
            <person name="Pham C."/>
            <person name="Simmons D."/>
            <person name="Wilczek-Boney K."/>
            <person name="Hale W."/>
            <person name="Jakkamsetti A."/>
            <person name="Pham P."/>
            <person name="Ruth R."/>
            <person name="San Lucas F."/>
            <person name="Warren J."/>
            <person name="Zhang J."/>
            <person name="Zhao Z."/>
            <person name="Zhou C."/>
            <person name="Zhu D."/>
            <person name="Lee S."/>
            <person name="Bess C."/>
            <person name="Blankenburg K."/>
            <person name="Forbes L."/>
            <person name="Fu Q."/>
            <person name="Gubbala S."/>
            <person name="Hirani K."/>
            <person name="Jayaseelan J.C."/>
            <person name="Lara F."/>
            <person name="Munidasa M."/>
            <person name="Palculict T."/>
            <person name="Patil S."/>
            <person name="Pu L.-L."/>
            <person name="Saada N."/>
            <person name="Tang L."/>
            <person name="Weissenberger G."/>
            <person name="Zhu Y."/>
            <person name="Hemphill L."/>
            <person name="Shang Y."/>
            <person name="Youmans B."/>
            <person name="Ayvaz T."/>
            <person name="Ross M."/>
            <person name="Santibanez J."/>
            <person name="Aqrawi P."/>
            <person name="Gross S."/>
            <person name="Joshi V."/>
            <person name="Fowler G."/>
            <person name="Nazareth L."/>
            <person name="Reid J."/>
            <person name="Worley K."/>
            <person name="Petrosino J."/>
            <person name="Highlander S."/>
            <person name="Gibbs R."/>
        </authorList>
    </citation>
    <scope>NUCLEOTIDE SEQUENCE [LARGE SCALE GENOMIC DNA]</scope>
    <source>
        <strain evidence="2">MN8</strain>
    </source>
</reference>
<evidence type="ECO:0000313" key="2">
    <source>
        <dbReference type="EMBL" id="EFH95776.1"/>
    </source>
</evidence>
<dbReference type="AlphaFoldDB" id="A0A0E1XJ11"/>
<proteinExistence type="predicted"/>
<sequence>MQVGGAPTQRISKRNSTNNVSWGGAPTKRNWIPNFNRQCNLSMTNQRYSFSFTSPIQWKYAC</sequence>
<dbReference type="Proteomes" id="UP000003455">
    <property type="component" value="Chromosome"/>
</dbReference>
<comment type="caution">
    <text evidence="2">The sequence shown here is derived from an EMBL/GenBank/DDBJ whole genome shotgun (WGS) entry which is preliminary data.</text>
</comment>